<evidence type="ECO:0000313" key="1">
    <source>
        <dbReference type="EMBL" id="MED6121092.1"/>
    </source>
</evidence>
<keyword evidence="2" id="KW-1185">Reference proteome</keyword>
<proteinExistence type="predicted"/>
<reference evidence="1 2" key="1">
    <citation type="journal article" date="2023" name="Plants (Basel)">
        <title>Bridging the Gap: Combining Genomics and Transcriptomics Approaches to Understand Stylosanthes scabra, an Orphan Legume from the Brazilian Caatinga.</title>
        <authorList>
            <person name="Ferreira-Neto J.R.C."/>
            <person name="da Silva M.D."/>
            <person name="Binneck E."/>
            <person name="de Melo N.F."/>
            <person name="da Silva R.H."/>
            <person name="de Melo A.L.T.M."/>
            <person name="Pandolfi V."/>
            <person name="Bustamante F.O."/>
            <person name="Brasileiro-Vidal A.C."/>
            <person name="Benko-Iseppon A.M."/>
        </authorList>
    </citation>
    <scope>NUCLEOTIDE SEQUENCE [LARGE SCALE GENOMIC DNA]</scope>
    <source>
        <tissue evidence="1">Leaves</tissue>
    </source>
</reference>
<accession>A0ABU6RAR9</accession>
<protein>
    <submittedName>
        <fullName evidence="1">Uncharacterized protein</fullName>
    </submittedName>
</protein>
<sequence>MSQSRTLVLENVAVKYIQRSKKIYENVQRGVPDPNSFSYCSGICRRELTRALGDKGLIDFSRVEHVILKML</sequence>
<name>A0ABU6RAR9_9FABA</name>
<evidence type="ECO:0000313" key="2">
    <source>
        <dbReference type="Proteomes" id="UP001341840"/>
    </source>
</evidence>
<gene>
    <name evidence="1" type="ORF">PIB30_026838</name>
</gene>
<comment type="caution">
    <text evidence="1">The sequence shown here is derived from an EMBL/GenBank/DDBJ whole genome shotgun (WGS) entry which is preliminary data.</text>
</comment>
<organism evidence="1 2">
    <name type="scientific">Stylosanthes scabra</name>
    <dbReference type="NCBI Taxonomy" id="79078"/>
    <lineage>
        <taxon>Eukaryota</taxon>
        <taxon>Viridiplantae</taxon>
        <taxon>Streptophyta</taxon>
        <taxon>Embryophyta</taxon>
        <taxon>Tracheophyta</taxon>
        <taxon>Spermatophyta</taxon>
        <taxon>Magnoliopsida</taxon>
        <taxon>eudicotyledons</taxon>
        <taxon>Gunneridae</taxon>
        <taxon>Pentapetalae</taxon>
        <taxon>rosids</taxon>
        <taxon>fabids</taxon>
        <taxon>Fabales</taxon>
        <taxon>Fabaceae</taxon>
        <taxon>Papilionoideae</taxon>
        <taxon>50 kb inversion clade</taxon>
        <taxon>dalbergioids sensu lato</taxon>
        <taxon>Dalbergieae</taxon>
        <taxon>Pterocarpus clade</taxon>
        <taxon>Stylosanthes</taxon>
    </lineage>
</organism>
<dbReference type="EMBL" id="JASCZI010030310">
    <property type="protein sequence ID" value="MED6121092.1"/>
    <property type="molecule type" value="Genomic_DNA"/>
</dbReference>
<dbReference type="Proteomes" id="UP001341840">
    <property type="component" value="Unassembled WGS sequence"/>
</dbReference>